<feature type="chain" id="PRO_5013254317" evidence="2">
    <location>
        <begin position="17"/>
        <end position="135"/>
    </location>
</feature>
<feature type="non-terminal residue" evidence="3">
    <location>
        <position position="135"/>
    </location>
</feature>
<proteinExistence type="predicted"/>
<sequence>MNTKIVIAALLPLALAQNSSTTSEKQGILDGIVSIVGNGVNQLTSHAVEIANDVANGAASAASRVESDFKAGQGKTSATPTATGSASSPHCHRPLHLALPLTQLRALPQAPPTALASSLLVLLPPLLLPPLLISS</sequence>
<evidence type="ECO:0000313" key="3">
    <source>
        <dbReference type="EMBL" id="ORX72714.1"/>
    </source>
</evidence>
<dbReference type="Proteomes" id="UP000193922">
    <property type="component" value="Unassembled WGS sequence"/>
</dbReference>
<organism evidence="3 4">
    <name type="scientific">Linderina pennispora</name>
    <dbReference type="NCBI Taxonomy" id="61395"/>
    <lineage>
        <taxon>Eukaryota</taxon>
        <taxon>Fungi</taxon>
        <taxon>Fungi incertae sedis</taxon>
        <taxon>Zoopagomycota</taxon>
        <taxon>Kickxellomycotina</taxon>
        <taxon>Kickxellomycetes</taxon>
        <taxon>Kickxellales</taxon>
        <taxon>Kickxellaceae</taxon>
        <taxon>Linderina</taxon>
    </lineage>
</organism>
<feature type="compositionally biased region" description="Low complexity" evidence="1">
    <location>
        <begin position="76"/>
        <end position="89"/>
    </location>
</feature>
<gene>
    <name evidence="3" type="ORF">DL89DRAFT_264914</name>
</gene>
<evidence type="ECO:0000313" key="4">
    <source>
        <dbReference type="Proteomes" id="UP000193922"/>
    </source>
</evidence>
<feature type="region of interest" description="Disordered" evidence="1">
    <location>
        <begin position="65"/>
        <end position="91"/>
    </location>
</feature>
<evidence type="ECO:0000256" key="1">
    <source>
        <dbReference type="SAM" id="MobiDB-lite"/>
    </source>
</evidence>
<comment type="caution">
    <text evidence="3">The sequence shown here is derived from an EMBL/GenBank/DDBJ whole genome shotgun (WGS) entry which is preliminary data.</text>
</comment>
<dbReference type="RefSeq" id="XP_040746054.1">
    <property type="nucleotide sequence ID" value="XM_040886432.1"/>
</dbReference>
<feature type="signal peptide" evidence="2">
    <location>
        <begin position="1"/>
        <end position="16"/>
    </location>
</feature>
<dbReference type="AlphaFoldDB" id="A0A1Y1WHW0"/>
<keyword evidence="2" id="KW-0732">Signal</keyword>
<name>A0A1Y1WHW0_9FUNG</name>
<accession>A0A1Y1WHW0</accession>
<dbReference type="OrthoDB" id="4095724at2759"/>
<dbReference type="GeneID" id="63803080"/>
<evidence type="ECO:0000256" key="2">
    <source>
        <dbReference type="SAM" id="SignalP"/>
    </source>
</evidence>
<dbReference type="EMBL" id="MCFD01000002">
    <property type="protein sequence ID" value="ORX72714.1"/>
    <property type="molecule type" value="Genomic_DNA"/>
</dbReference>
<keyword evidence="4" id="KW-1185">Reference proteome</keyword>
<protein>
    <submittedName>
        <fullName evidence="3">Uncharacterized protein</fullName>
    </submittedName>
</protein>
<reference evidence="3 4" key="1">
    <citation type="submission" date="2016-07" db="EMBL/GenBank/DDBJ databases">
        <title>Pervasive Adenine N6-methylation of Active Genes in Fungi.</title>
        <authorList>
            <consortium name="DOE Joint Genome Institute"/>
            <person name="Mondo S.J."/>
            <person name="Dannebaum R.O."/>
            <person name="Kuo R.C."/>
            <person name="Labutti K."/>
            <person name="Haridas S."/>
            <person name="Kuo A."/>
            <person name="Salamov A."/>
            <person name="Ahrendt S.R."/>
            <person name="Lipzen A."/>
            <person name="Sullivan W."/>
            <person name="Andreopoulos W.B."/>
            <person name="Clum A."/>
            <person name="Lindquist E."/>
            <person name="Daum C."/>
            <person name="Ramamoorthy G.K."/>
            <person name="Gryganskyi A."/>
            <person name="Culley D."/>
            <person name="Magnuson J.K."/>
            <person name="James T.Y."/>
            <person name="O'Malley M.A."/>
            <person name="Stajich J.E."/>
            <person name="Spatafora J.W."/>
            <person name="Visel A."/>
            <person name="Grigoriev I.V."/>
        </authorList>
    </citation>
    <scope>NUCLEOTIDE SEQUENCE [LARGE SCALE GENOMIC DNA]</scope>
    <source>
        <strain evidence="3 4">ATCC 12442</strain>
    </source>
</reference>